<comment type="caution">
    <text evidence="2">The sequence shown here is derived from an EMBL/GenBank/DDBJ whole genome shotgun (WGS) entry which is preliminary data.</text>
</comment>
<reference evidence="2 3" key="1">
    <citation type="journal article" date="2023" name="Plants (Basel)">
        <title>Bridging the Gap: Combining Genomics and Transcriptomics Approaches to Understand Stylosanthes scabra, an Orphan Legume from the Brazilian Caatinga.</title>
        <authorList>
            <person name="Ferreira-Neto J.R.C."/>
            <person name="da Silva M.D."/>
            <person name="Binneck E."/>
            <person name="de Melo N.F."/>
            <person name="da Silva R.H."/>
            <person name="de Melo A.L.T.M."/>
            <person name="Pandolfi V."/>
            <person name="Bustamante F.O."/>
            <person name="Brasileiro-Vidal A.C."/>
            <person name="Benko-Iseppon A.M."/>
        </authorList>
    </citation>
    <scope>NUCLEOTIDE SEQUENCE [LARGE SCALE GENOMIC DNA]</scope>
    <source>
        <tissue evidence="2">Leaves</tissue>
    </source>
</reference>
<evidence type="ECO:0000313" key="3">
    <source>
        <dbReference type="Proteomes" id="UP001341840"/>
    </source>
</evidence>
<organism evidence="2 3">
    <name type="scientific">Stylosanthes scabra</name>
    <dbReference type="NCBI Taxonomy" id="79078"/>
    <lineage>
        <taxon>Eukaryota</taxon>
        <taxon>Viridiplantae</taxon>
        <taxon>Streptophyta</taxon>
        <taxon>Embryophyta</taxon>
        <taxon>Tracheophyta</taxon>
        <taxon>Spermatophyta</taxon>
        <taxon>Magnoliopsida</taxon>
        <taxon>eudicotyledons</taxon>
        <taxon>Gunneridae</taxon>
        <taxon>Pentapetalae</taxon>
        <taxon>rosids</taxon>
        <taxon>fabids</taxon>
        <taxon>Fabales</taxon>
        <taxon>Fabaceae</taxon>
        <taxon>Papilionoideae</taxon>
        <taxon>50 kb inversion clade</taxon>
        <taxon>dalbergioids sensu lato</taxon>
        <taxon>Dalbergieae</taxon>
        <taxon>Pterocarpus clade</taxon>
        <taxon>Stylosanthes</taxon>
    </lineage>
</organism>
<feature type="region of interest" description="Disordered" evidence="1">
    <location>
        <begin position="6"/>
        <end position="39"/>
    </location>
</feature>
<sequence length="190" mass="20941">MILLVISSQPPETSHNQHFHHPLRRRRRNPPPTPSPIAGTGSISNILSFPSLLFLYSDLVQQGALFPSPLRSRTAVVLYPGLCPVPSPSHHQPPEPVRRCSFGVSTSLSTSSVHLQCLATVEFSQLKSFASVTSFHWPSICHPAISRSPPFASWSPPTAVLPTLLLCYSRLTPNVPFWLTRGVPLHFLVD</sequence>
<feature type="compositionally biased region" description="Polar residues" evidence="1">
    <location>
        <begin position="6"/>
        <end position="16"/>
    </location>
</feature>
<gene>
    <name evidence="2" type="ORF">PIB30_029934</name>
</gene>
<name>A0ABU6VAL7_9FABA</name>
<dbReference type="Proteomes" id="UP001341840">
    <property type="component" value="Unassembled WGS sequence"/>
</dbReference>
<accession>A0ABU6VAL7</accession>
<dbReference type="EMBL" id="JASCZI010151158">
    <property type="protein sequence ID" value="MED6170331.1"/>
    <property type="molecule type" value="Genomic_DNA"/>
</dbReference>
<keyword evidence="3" id="KW-1185">Reference proteome</keyword>
<evidence type="ECO:0000256" key="1">
    <source>
        <dbReference type="SAM" id="MobiDB-lite"/>
    </source>
</evidence>
<feature type="compositionally biased region" description="Basic residues" evidence="1">
    <location>
        <begin position="17"/>
        <end position="29"/>
    </location>
</feature>
<evidence type="ECO:0000313" key="2">
    <source>
        <dbReference type="EMBL" id="MED6170331.1"/>
    </source>
</evidence>
<proteinExistence type="predicted"/>
<protein>
    <submittedName>
        <fullName evidence="2">Uncharacterized protein</fullName>
    </submittedName>
</protein>